<sequence length="253" mass="27344">MNRGKGHGGKSRFGHGVAASSPVNPDWAAATTAQQMMTSSPDNSVWGSTVDADSREEQKGVAAIIVASSSVGILGLLLEQWSSFLNLLNSRKALSPDYDALSGKIENEWILDSASSHHMTGRKVFLSNTKPFPPYTFTLPNGSKTTGDELGSSSLHSILNIDNVQVTPQAVNNLVANNIEPLNLRRSNRPHRPPEKLKDYICHMVWASPSISLSSASPSSSGPAGLWSLIARMIRSLATSKSPHLFEEIRLRM</sequence>
<name>A0ACB9ZVU8_CATRO</name>
<evidence type="ECO:0000313" key="1">
    <source>
        <dbReference type="EMBL" id="KAI5652631.1"/>
    </source>
</evidence>
<dbReference type="Proteomes" id="UP001060085">
    <property type="component" value="Linkage Group LG07"/>
</dbReference>
<proteinExistence type="predicted"/>
<comment type="caution">
    <text evidence="1">The sequence shown here is derived from an EMBL/GenBank/DDBJ whole genome shotgun (WGS) entry which is preliminary data.</text>
</comment>
<keyword evidence="2" id="KW-1185">Reference proteome</keyword>
<protein>
    <submittedName>
        <fullName evidence="1">Uncharacterized protein</fullName>
    </submittedName>
</protein>
<evidence type="ECO:0000313" key="2">
    <source>
        <dbReference type="Proteomes" id="UP001060085"/>
    </source>
</evidence>
<accession>A0ACB9ZVU8</accession>
<reference evidence="2" key="1">
    <citation type="journal article" date="2023" name="Nat. Plants">
        <title>Single-cell RNA sequencing provides a high-resolution roadmap for understanding the multicellular compartmentation of specialized metabolism.</title>
        <authorList>
            <person name="Sun S."/>
            <person name="Shen X."/>
            <person name="Li Y."/>
            <person name="Li Y."/>
            <person name="Wang S."/>
            <person name="Li R."/>
            <person name="Zhang H."/>
            <person name="Shen G."/>
            <person name="Guo B."/>
            <person name="Wei J."/>
            <person name="Xu J."/>
            <person name="St-Pierre B."/>
            <person name="Chen S."/>
            <person name="Sun C."/>
        </authorList>
    </citation>
    <scope>NUCLEOTIDE SEQUENCE [LARGE SCALE GENOMIC DNA]</scope>
</reference>
<gene>
    <name evidence="1" type="ORF">M9H77_29818</name>
</gene>
<organism evidence="1 2">
    <name type="scientific">Catharanthus roseus</name>
    <name type="common">Madagascar periwinkle</name>
    <name type="synonym">Vinca rosea</name>
    <dbReference type="NCBI Taxonomy" id="4058"/>
    <lineage>
        <taxon>Eukaryota</taxon>
        <taxon>Viridiplantae</taxon>
        <taxon>Streptophyta</taxon>
        <taxon>Embryophyta</taxon>
        <taxon>Tracheophyta</taxon>
        <taxon>Spermatophyta</taxon>
        <taxon>Magnoliopsida</taxon>
        <taxon>eudicotyledons</taxon>
        <taxon>Gunneridae</taxon>
        <taxon>Pentapetalae</taxon>
        <taxon>asterids</taxon>
        <taxon>lamiids</taxon>
        <taxon>Gentianales</taxon>
        <taxon>Apocynaceae</taxon>
        <taxon>Rauvolfioideae</taxon>
        <taxon>Vinceae</taxon>
        <taxon>Catharanthinae</taxon>
        <taxon>Catharanthus</taxon>
    </lineage>
</organism>
<dbReference type="EMBL" id="CM044707">
    <property type="protein sequence ID" value="KAI5652631.1"/>
    <property type="molecule type" value="Genomic_DNA"/>
</dbReference>